<evidence type="ECO:0000256" key="1">
    <source>
        <dbReference type="SAM" id="MobiDB-lite"/>
    </source>
</evidence>
<evidence type="ECO:0000313" key="3">
    <source>
        <dbReference type="EMBL" id="GAA1305754.1"/>
    </source>
</evidence>
<keyword evidence="4" id="KW-1185">Reference proteome</keyword>
<dbReference type="Pfam" id="PF25232">
    <property type="entry name" value="DUF7848"/>
    <property type="match status" value="1"/>
</dbReference>
<sequence length="152" mass="16366">MTRTILKGTDLVLSAERTQGAPDGIYHAECMTCPATSGRVDSDPGPVARWAILHTQQQGLNHGQFLVTVERHWRVDPIRPRDGHGTATLTQTRSASTADRTPATHRAPGRWGACWRRVVAWLGRFAGPLVLTTFIVAAGPGGYLIGTGQDTG</sequence>
<reference evidence="3 4" key="1">
    <citation type="journal article" date="2019" name="Int. J. Syst. Evol. Microbiol.">
        <title>The Global Catalogue of Microorganisms (GCM) 10K type strain sequencing project: providing services to taxonomists for standard genome sequencing and annotation.</title>
        <authorList>
            <consortium name="The Broad Institute Genomics Platform"/>
            <consortium name="The Broad Institute Genome Sequencing Center for Infectious Disease"/>
            <person name="Wu L."/>
            <person name="Ma J."/>
        </authorList>
    </citation>
    <scope>NUCLEOTIDE SEQUENCE [LARGE SCALE GENOMIC DNA]</scope>
    <source>
        <strain evidence="3 4">JCM 11448</strain>
    </source>
</reference>
<dbReference type="EMBL" id="BAAAIH010000126">
    <property type="protein sequence ID" value="GAA1305754.1"/>
    <property type="molecule type" value="Genomic_DNA"/>
</dbReference>
<evidence type="ECO:0000259" key="2">
    <source>
        <dbReference type="Pfam" id="PF25232"/>
    </source>
</evidence>
<evidence type="ECO:0000313" key="4">
    <source>
        <dbReference type="Proteomes" id="UP001500282"/>
    </source>
</evidence>
<dbReference type="InterPro" id="IPR057170">
    <property type="entry name" value="DUF7848"/>
</dbReference>
<comment type="caution">
    <text evidence="3">The sequence shown here is derived from an EMBL/GenBank/DDBJ whole genome shotgun (WGS) entry which is preliminary data.</text>
</comment>
<name>A0ABN1XEJ3_9ACTN</name>
<organism evidence="3 4">
    <name type="scientific">Streptomyces javensis</name>
    <dbReference type="NCBI Taxonomy" id="114698"/>
    <lineage>
        <taxon>Bacteria</taxon>
        <taxon>Bacillati</taxon>
        <taxon>Actinomycetota</taxon>
        <taxon>Actinomycetes</taxon>
        <taxon>Kitasatosporales</taxon>
        <taxon>Streptomycetaceae</taxon>
        <taxon>Streptomyces</taxon>
        <taxon>Streptomyces violaceusniger group</taxon>
    </lineage>
</organism>
<feature type="domain" description="DUF7848" evidence="2">
    <location>
        <begin position="1"/>
        <end position="77"/>
    </location>
</feature>
<feature type="region of interest" description="Disordered" evidence="1">
    <location>
        <begin position="77"/>
        <end position="107"/>
    </location>
</feature>
<accession>A0ABN1XEJ3</accession>
<protein>
    <recommendedName>
        <fullName evidence="2">DUF7848 domain-containing protein</fullName>
    </recommendedName>
</protein>
<gene>
    <name evidence="3" type="ORF">GCM10009579_89370</name>
</gene>
<feature type="compositionally biased region" description="Polar residues" evidence="1">
    <location>
        <begin position="87"/>
        <end position="99"/>
    </location>
</feature>
<proteinExistence type="predicted"/>
<dbReference type="Proteomes" id="UP001500282">
    <property type="component" value="Unassembled WGS sequence"/>
</dbReference>